<dbReference type="Proteomes" id="UP001328733">
    <property type="component" value="Unassembled WGS sequence"/>
</dbReference>
<reference evidence="1 2" key="1">
    <citation type="submission" date="2024-01" db="EMBL/GenBank/DDBJ databases">
        <title>Genomic insights into the taxonomy and metabolism of the cyanobacterium Pannus brasiliensis CCIBt3594.</title>
        <authorList>
            <person name="Machado M."/>
            <person name="Botero N.B."/>
            <person name="Andreote A.P.D."/>
            <person name="Feitosa A.M.T."/>
            <person name="Popin R."/>
            <person name="Sivonen K."/>
            <person name="Fiore M.F."/>
        </authorList>
    </citation>
    <scope>NUCLEOTIDE SEQUENCE [LARGE SCALE GENOMIC DNA]</scope>
    <source>
        <strain evidence="1 2">CCIBt3594</strain>
    </source>
</reference>
<dbReference type="InterPro" id="IPR017853">
    <property type="entry name" value="GH"/>
</dbReference>
<comment type="caution">
    <text evidence="1">The sequence shown here is derived from an EMBL/GenBank/DDBJ whole genome shotgun (WGS) entry which is preliminary data.</text>
</comment>
<sequence>MRRFLGFLVLFLLLLGLGTPARADKPFILGWFALIFYGGEGKTYDTTIPARAAAEGYNTLFVYYAQIVSEGTFTGVSADKLDELLENARISGVTLYLEISRDAILSGKNLEGIVSFVRKYKNHPAVGGWYLIDEPELQEVNGEHVLRKNPQYVSDAYRAIQAEDPDHPVIIAFYGRSIRSGINIGPFVNSADLLAVDYYPILIPPYCSNTREFACDLFLSQMYPDLQQMSGLFEREKKPPMFLILQGSGYKKYDQREPTVAETRYYVLTSLQIPTSGVFFFMWELSSPAWRNEVLNPIVAQVKPYLPYLSQRVNTGIKTNNSNLAYQVFRKENEYFMFVTNPNKTSKSTTFTFTGSPFQKVPSTVTCDGKTIPVKRKQFTLNHTKFGANICTF</sequence>
<name>A0AAW9QXI1_9CHRO</name>
<evidence type="ECO:0000313" key="1">
    <source>
        <dbReference type="EMBL" id="MEG3438901.1"/>
    </source>
</evidence>
<dbReference type="SUPFAM" id="SSF51445">
    <property type="entry name" value="(Trans)glycosidases"/>
    <property type="match status" value="1"/>
</dbReference>
<dbReference type="RefSeq" id="WP_332866385.1">
    <property type="nucleotide sequence ID" value="NZ_JBAFSM010000037.1"/>
</dbReference>
<dbReference type="Gene3D" id="3.20.20.80">
    <property type="entry name" value="Glycosidases"/>
    <property type="match status" value="1"/>
</dbReference>
<dbReference type="EMBL" id="JBAFSM010000037">
    <property type="protein sequence ID" value="MEG3438901.1"/>
    <property type="molecule type" value="Genomic_DNA"/>
</dbReference>
<accession>A0AAW9QXI1</accession>
<organism evidence="1 2">
    <name type="scientific">Pannus brasiliensis CCIBt3594</name>
    <dbReference type="NCBI Taxonomy" id="1427578"/>
    <lineage>
        <taxon>Bacteria</taxon>
        <taxon>Bacillati</taxon>
        <taxon>Cyanobacteriota</taxon>
        <taxon>Cyanophyceae</taxon>
        <taxon>Oscillatoriophycideae</taxon>
        <taxon>Chroococcales</taxon>
        <taxon>Microcystaceae</taxon>
        <taxon>Pannus</taxon>
    </lineage>
</organism>
<gene>
    <name evidence="1" type="ORF">V0288_17370</name>
</gene>
<dbReference type="AlphaFoldDB" id="A0AAW9QXI1"/>
<proteinExistence type="predicted"/>
<keyword evidence="2" id="KW-1185">Reference proteome</keyword>
<protein>
    <recommendedName>
        <fullName evidence="3">Glycoside hydrolase family 42 N-terminal domain-containing protein</fullName>
    </recommendedName>
</protein>
<evidence type="ECO:0000313" key="2">
    <source>
        <dbReference type="Proteomes" id="UP001328733"/>
    </source>
</evidence>
<evidence type="ECO:0008006" key="3">
    <source>
        <dbReference type="Google" id="ProtNLM"/>
    </source>
</evidence>